<dbReference type="PANTHER" id="PTHR30024:SF2">
    <property type="entry name" value="ABC TRANSPORTER SUBSTRATE-BINDING PROTEIN"/>
    <property type="match status" value="1"/>
</dbReference>
<evidence type="ECO:0000313" key="2">
    <source>
        <dbReference type="Proteomes" id="UP000282957"/>
    </source>
</evidence>
<name>A0A437M266_9PROT</name>
<dbReference type="SUPFAM" id="SSF53850">
    <property type="entry name" value="Periplasmic binding protein-like II"/>
    <property type="match status" value="1"/>
</dbReference>
<comment type="caution">
    <text evidence="1">The sequence shown here is derived from an EMBL/GenBank/DDBJ whole genome shotgun (WGS) entry which is preliminary data.</text>
</comment>
<organism evidence="1 2">
    <name type="scientific">Rhodovarius crocodyli</name>
    <dbReference type="NCBI Taxonomy" id="1979269"/>
    <lineage>
        <taxon>Bacteria</taxon>
        <taxon>Pseudomonadati</taxon>
        <taxon>Pseudomonadota</taxon>
        <taxon>Alphaproteobacteria</taxon>
        <taxon>Acetobacterales</taxon>
        <taxon>Roseomonadaceae</taxon>
        <taxon>Rhodovarius</taxon>
    </lineage>
</organism>
<gene>
    <name evidence="1" type="ORF">EOD42_22035</name>
</gene>
<accession>A0A437M266</accession>
<dbReference type="Proteomes" id="UP000282957">
    <property type="component" value="Unassembled WGS sequence"/>
</dbReference>
<protein>
    <submittedName>
        <fullName evidence="1">ABC transporter substrate-binding protein</fullName>
    </submittedName>
</protein>
<proteinExistence type="predicted"/>
<keyword evidence="2" id="KW-1185">Reference proteome</keyword>
<dbReference type="AlphaFoldDB" id="A0A437M266"/>
<sequence>MNTRLTRRGALLGAGIVAAPGLALAQEARDLRIAVQFGITYLPLTVARELRLIEREARAIGLPEPNVSWLQLSGGAATNDALLSGNLEIASAGIPPVVLLWARSRNNLKVHALASLVAAPLWLNTRNPAVQTIRDFGPQDRIALPAVRVSFQAIVLQMAAEQAFGAGQHARLDPLTVTLSHPDATAALIGGRSEVNAHFGNPPFQNQQLEHPGIRRVLSSYDVVGSRHSVTLLYATQRWRDANPRTVLAFRSALSAANAWIVANPREAAELYVRAERSNLSVDFVEALIRHPDHRFSIEPEGVKHFADFQHRTGQVPIRLESWKDLFFPEAHGGAGT</sequence>
<dbReference type="PANTHER" id="PTHR30024">
    <property type="entry name" value="ALIPHATIC SULFONATES-BINDING PROTEIN-RELATED"/>
    <property type="match status" value="1"/>
</dbReference>
<reference evidence="1 2" key="1">
    <citation type="submission" date="2019-01" db="EMBL/GenBank/DDBJ databases">
        <authorList>
            <person name="Chen W.-M."/>
        </authorList>
    </citation>
    <scope>NUCLEOTIDE SEQUENCE [LARGE SCALE GENOMIC DNA]</scope>
    <source>
        <strain evidence="1 2">CCP-6</strain>
    </source>
</reference>
<evidence type="ECO:0000313" key="1">
    <source>
        <dbReference type="EMBL" id="RVT91645.1"/>
    </source>
</evidence>
<dbReference type="EMBL" id="SACL01000010">
    <property type="protein sequence ID" value="RVT91645.1"/>
    <property type="molecule type" value="Genomic_DNA"/>
</dbReference>
<dbReference type="Gene3D" id="3.40.190.10">
    <property type="entry name" value="Periplasmic binding protein-like II"/>
    <property type="match status" value="2"/>
</dbReference>
<dbReference type="RefSeq" id="WP_127789749.1">
    <property type="nucleotide sequence ID" value="NZ_SACL01000010.1"/>
</dbReference>
<dbReference type="OrthoDB" id="6788250at2"/>